<evidence type="ECO:0000259" key="1">
    <source>
        <dbReference type="Pfam" id="PF02721"/>
    </source>
</evidence>
<dbReference type="PANTHER" id="PTHR47165">
    <property type="entry name" value="OS03G0429900 PROTEIN"/>
    <property type="match status" value="1"/>
</dbReference>
<protein>
    <recommendedName>
        <fullName evidence="1">Replication protein A 70 kDa DNA-binding subunit B/D first OB fold domain-containing protein</fullName>
    </recommendedName>
</protein>
<feature type="non-terminal residue" evidence="2">
    <location>
        <position position="1"/>
    </location>
</feature>
<dbReference type="SUPFAM" id="SSF50249">
    <property type="entry name" value="Nucleic acid-binding proteins"/>
    <property type="match status" value="1"/>
</dbReference>
<evidence type="ECO:0000313" key="3">
    <source>
        <dbReference type="Proteomes" id="UP000823674"/>
    </source>
</evidence>
<gene>
    <name evidence="2" type="primary">A02g509200.1_BraROA</name>
    <name evidence="2" type="ORF">IGI04_007400</name>
</gene>
<dbReference type="Pfam" id="PF02721">
    <property type="entry name" value="DUF223"/>
    <property type="match status" value="1"/>
</dbReference>
<organism evidence="2 3">
    <name type="scientific">Brassica rapa subsp. trilocularis</name>
    <dbReference type="NCBI Taxonomy" id="1813537"/>
    <lineage>
        <taxon>Eukaryota</taxon>
        <taxon>Viridiplantae</taxon>
        <taxon>Streptophyta</taxon>
        <taxon>Embryophyta</taxon>
        <taxon>Tracheophyta</taxon>
        <taxon>Spermatophyta</taxon>
        <taxon>Magnoliopsida</taxon>
        <taxon>eudicotyledons</taxon>
        <taxon>Gunneridae</taxon>
        <taxon>Pentapetalae</taxon>
        <taxon>rosids</taxon>
        <taxon>malvids</taxon>
        <taxon>Brassicales</taxon>
        <taxon>Brassicaceae</taxon>
        <taxon>Brassiceae</taxon>
        <taxon>Brassica</taxon>
    </lineage>
</organism>
<dbReference type="InterPro" id="IPR003871">
    <property type="entry name" value="RFA1B/D_OB_1st"/>
</dbReference>
<keyword evidence="3" id="KW-1185">Reference proteome</keyword>
<proteinExistence type="predicted"/>
<name>A0ABQ7NLP0_BRACM</name>
<dbReference type="PANTHER" id="PTHR47165:SF4">
    <property type="entry name" value="OS03G0429900 PROTEIN"/>
    <property type="match status" value="1"/>
</dbReference>
<dbReference type="EMBL" id="JADBGQ010000002">
    <property type="protein sequence ID" value="KAG5411081.1"/>
    <property type="molecule type" value="Genomic_DNA"/>
</dbReference>
<dbReference type="Gene3D" id="2.40.50.140">
    <property type="entry name" value="Nucleic acid-binding proteins"/>
    <property type="match status" value="2"/>
</dbReference>
<sequence>GHYRTTAHAYRITITNDTSIASLDVKIETSFLSLASFTSINNGDLDPDFLIDVFGQVVDIGDMLTIQVSGELQVTNSFDASDVKINPSIPESDEYMKLFKLHILVKDNNNNTKMLLLDSEAQKVVCCMAKDGSYNEMEDPELLPVEIAGAVGKTFHFGVQINKDNVWTLEELAKIEAEAAEADACETEEQESDEPVINMSSTKLSDNGVKIHATCKRLFFARVQKLVVGQWRFIENFSLTAAAGNYRPTRHGYIILITSNTNVTNSSLQNDDNFLSLTTFPEIMNGNLDSKFLIDVIGHPIDIGNIQVVPVQGQVQITNAFEISSVEINPPGFILQDYIRLMPNDLTLTAGVPHVVKTIGNKRQPETFKLHLLLKDETGELPVMLLDTIDEHILGVSAEVLLDGSLEEVKDYEDLPNIINDLIGKTFKFGVYVSKDNVDYGCHIFNIGGTWSADEIFSQSDDDNTEDTTHVVVSCDHLPGQDSFVSIENAANTCFSSTPLSKRKVHNEIDDLSSTSKSRFSKIIKVEMNDGE</sequence>
<comment type="caution">
    <text evidence="2">The sequence shown here is derived from an EMBL/GenBank/DDBJ whole genome shotgun (WGS) entry which is preliminary data.</text>
</comment>
<feature type="domain" description="Replication protein A 70 kDa DNA-binding subunit B/D first OB fold" evidence="1">
    <location>
        <begin position="206"/>
        <end position="265"/>
    </location>
</feature>
<evidence type="ECO:0000313" key="2">
    <source>
        <dbReference type="EMBL" id="KAG5411081.1"/>
    </source>
</evidence>
<accession>A0ABQ7NLP0</accession>
<reference evidence="2 3" key="1">
    <citation type="submission" date="2021-03" db="EMBL/GenBank/DDBJ databases">
        <authorList>
            <person name="King G.J."/>
            <person name="Bancroft I."/>
            <person name="Baten A."/>
            <person name="Bloomfield J."/>
            <person name="Borpatragohain P."/>
            <person name="He Z."/>
            <person name="Irish N."/>
            <person name="Irwin J."/>
            <person name="Liu K."/>
            <person name="Mauleon R.P."/>
            <person name="Moore J."/>
            <person name="Morris R."/>
            <person name="Ostergaard L."/>
            <person name="Wang B."/>
            <person name="Wells R."/>
        </authorList>
    </citation>
    <scope>NUCLEOTIDE SEQUENCE [LARGE SCALE GENOMIC DNA]</scope>
    <source>
        <strain evidence="2">R-o-18</strain>
        <tissue evidence="2">Leaf</tissue>
    </source>
</reference>
<dbReference type="Proteomes" id="UP000823674">
    <property type="component" value="Chromosome A02"/>
</dbReference>
<dbReference type="InterPro" id="IPR012340">
    <property type="entry name" value="NA-bd_OB-fold"/>
</dbReference>